<feature type="domain" description="Thioester reductase (TE)" evidence="3">
    <location>
        <begin position="32"/>
        <end position="270"/>
    </location>
</feature>
<gene>
    <name evidence="4" type="ORF">FIBRA_00021</name>
</gene>
<name>J7SCD8_9APHY</name>
<reference evidence="4 5" key="1">
    <citation type="journal article" date="2012" name="Appl. Environ. Microbiol.">
        <title>Short-read sequencing for genomic analysis of the brown rot fungus Fibroporia radiculosa.</title>
        <authorList>
            <person name="Tang J.D."/>
            <person name="Perkins A.D."/>
            <person name="Sonstegard T.S."/>
            <person name="Schroeder S.G."/>
            <person name="Burgess S.C."/>
            <person name="Diehl S.V."/>
        </authorList>
    </citation>
    <scope>NUCLEOTIDE SEQUENCE [LARGE SCALE GENOMIC DNA]</scope>
    <source>
        <strain evidence="4 5">TFFH 294</strain>
    </source>
</reference>
<keyword evidence="1" id="KW-0596">Phosphopantetheine</keyword>
<dbReference type="InParanoid" id="J7SCD8"/>
<evidence type="ECO:0000313" key="4">
    <source>
        <dbReference type="EMBL" id="CCL98028.1"/>
    </source>
</evidence>
<dbReference type="OrthoDB" id="2499931at2759"/>
<dbReference type="InterPro" id="IPR036291">
    <property type="entry name" value="NAD(P)-bd_dom_sf"/>
</dbReference>
<keyword evidence="2" id="KW-0597">Phosphoprotein</keyword>
<dbReference type="EMBL" id="HE796866">
    <property type="protein sequence ID" value="CCL98028.1"/>
    <property type="molecule type" value="Genomic_DNA"/>
</dbReference>
<evidence type="ECO:0000256" key="1">
    <source>
        <dbReference type="ARBA" id="ARBA00022450"/>
    </source>
</evidence>
<protein>
    <recommendedName>
        <fullName evidence="3">Thioester reductase (TE) domain-containing protein</fullName>
    </recommendedName>
</protein>
<evidence type="ECO:0000259" key="3">
    <source>
        <dbReference type="Pfam" id="PF07993"/>
    </source>
</evidence>
<keyword evidence="5" id="KW-1185">Reference proteome</keyword>
<dbReference type="AlphaFoldDB" id="J7SCD8"/>
<dbReference type="HOGENOM" id="CLU_002220_4_1_1"/>
<dbReference type="PANTHER" id="PTHR43439">
    <property type="entry name" value="PHENYLACETATE-COENZYME A LIGASE"/>
    <property type="match status" value="1"/>
</dbReference>
<evidence type="ECO:0000256" key="2">
    <source>
        <dbReference type="ARBA" id="ARBA00022553"/>
    </source>
</evidence>
<dbReference type="SUPFAM" id="SSF51735">
    <property type="entry name" value="NAD(P)-binding Rossmann-fold domains"/>
    <property type="match status" value="1"/>
</dbReference>
<sequence>MAFRYCRHFPPRRTTTGGAIRHSEDNGDVVLVTGTTGNLGCYLLDALVSSSEVRLVYALNRASRDGASLLNRQKEALRHRGLDPQIPHSPKVILLEGSLTDPTWGLPVGVYEQVHRSTTHIIHNAWQVDMIARLPAFKSLLEGLRCLVDFALTSPRTSPPRLLFTSSTAMLQYASRESPVLERPVKPEVTAACGYTKSKWVAEQILYAAAAQTDLDPLVVRVGQASGGKSGAWAVNEWYPLMAQSAAQLGCYPNDLRPINFIPYEYAAAALLDFRKASNASHTVHLVHPDPTSWQTLARVIAREFGVPLVPFSEWVARLEAAAATLPQDTIDRRRRIRDLRVLQVMEWFQDMLRVYYPAHMALGFPDVDMVEAMKASQTLADPNLPRVSEEDVRRWLTYWRKVGLLGKCEQPLARL</sequence>
<organism evidence="4 5">
    <name type="scientific">Fibroporia radiculosa</name>
    <dbReference type="NCBI Taxonomy" id="599839"/>
    <lineage>
        <taxon>Eukaryota</taxon>
        <taxon>Fungi</taxon>
        <taxon>Dikarya</taxon>
        <taxon>Basidiomycota</taxon>
        <taxon>Agaricomycotina</taxon>
        <taxon>Agaricomycetes</taxon>
        <taxon>Polyporales</taxon>
        <taxon>Fibroporiaceae</taxon>
        <taxon>Fibroporia</taxon>
    </lineage>
</organism>
<evidence type="ECO:0000313" key="5">
    <source>
        <dbReference type="Proteomes" id="UP000006352"/>
    </source>
</evidence>
<proteinExistence type="predicted"/>
<dbReference type="Pfam" id="PF07993">
    <property type="entry name" value="NAD_binding_4"/>
    <property type="match status" value="1"/>
</dbReference>
<dbReference type="Gene3D" id="3.40.50.720">
    <property type="entry name" value="NAD(P)-binding Rossmann-like Domain"/>
    <property type="match status" value="1"/>
</dbReference>
<dbReference type="GeneID" id="24092939"/>
<dbReference type="STRING" id="599839.J7SCD8"/>
<dbReference type="PANTHER" id="PTHR43439:SF2">
    <property type="entry name" value="ENZYME, PUTATIVE (JCVI)-RELATED"/>
    <property type="match status" value="1"/>
</dbReference>
<accession>J7SCD8</accession>
<dbReference type="InterPro" id="IPR013120">
    <property type="entry name" value="FAR_NAD-bd"/>
</dbReference>
<dbReference type="RefSeq" id="XP_012177311.1">
    <property type="nucleotide sequence ID" value="XM_012321921.1"/>
</dbReference>
<dbReference type="Proteomes" id="UP000006352">
    <property type="component" value="Unassembled WGS sequence"/>
</dbReference>
<dbReference type="InterPro" id="IPR051414">
    <property type="entry name" value="Adenylate-forming_Reductase"/>
</dbReference>